<dbReference type="Pfam" id="PF07714">
    <property type="entry name" value="PK_Tyr_Ser-Thr"/>
    <property type="match status" value="1"/>
</dbReference>
<dbReference type="SUPFAM" id="SSF56112">
    <property type="entry name" value="Protein kinase-like (PK-like)"/>
    <property type="match status" value="1"/>
</dbReference>
<dbReference type="InterPro" id="IPR001245">
    <property type="entry name" value="Ser-Thr/Tyr_kinase_cat_dom"/>
</dbReference>
<dbReference type="InterPro" id="IPR011009">
    <property type="entry name" value="Kinase-like_dom_sf"/>
</dbReference>
<feature type="compositionally biased region" description="Basic and acidic residues" evidence="1">
    <location>
        <begin position="427"/>
        <end position="437"/>
    </location>
</feature>
<feature type="compositionally biased region" description="Low complexity" evidence="1">
    <location>
        <begin position="20"/>
        <end position="43"/>
    </location>
</feature>
<dbReference type="OrthoDB" id="4062651at2759"/>
<dbReference type="GO" id="GO:0005524">
    <property type="term" value="F:ATP binding"/>
    <property type="evidence" value="ECO:0007669"/>
    <property type="project" value="InterPro"/>
</dbReference>
<evidence type="ECO:0000313" key="3">
    <source>
        <dbReference type="EMBL" id="GBG34784.1"/>
    </source>
</evidence>
<dbReference type="Gene3D" id="1.10.510.10">
    <property type="entry name" value="Transferase(Phosphotransferase) domain 1"/>
    <property type="match status" value="1"/>
</dbReference>
<keyword evidence="3" id="KW-0808">Transferase</keyword>
<comment type="caution">
    <text evidence="3">The sequence shown here is derived from an EMBL/GenBank/DDBJ whole genome shotgun (WGS) entry which is preliminary data.</text>
</comment>
<feature type="region of interest" description="Disordered" evidence="1">
    <location>
        <begin position="427"/>
        <end position="447"/>
    </location>
</feature>
<feature type="compositionally biased region" description="Low complexity" evidence="1">
    <location>
        <begin position="609"/>
        <end position="621"/>
    </location>
</feature>
<dbReference type="PANTHER" id="PTHR23257">
    <property type="entry name" value="SERINE-THREONINE PROTEIN KINASE"/>
    <property type="match status" value="1"/>
</dbReference>
<dbReference type="GO" id="GO:0005737">
    <property type="term" value="C:cytoplasm"/>
    <property type="evidence" value="ECO:0007669"/>
    <property type="project" value="TreeGrafter"/>
</dbReference>
<feature type="region of interest" description="Disordered" evidence="1">
    <location>
        <begin position="20"/>
        <end position="48"/>
    </location>
</feature>
<evidence type="ECO:0000259" key="2">
    <source>
        <dbReference type="PROSITE" id="PS50011"/>
    </source>
</evidence>
<reference evidence="3 4" key="1">
    <citation type="submission" date="2017-12" db="EMBL/GenBank/DDBJ databases">
        <title>Sequencing, de novo assembly and annotation of complete genome of a new Thraustochytrid species, strain FCC1311.</title>
        <authorList>
            <person name="Sedici K."/>
            <person name="Godart F."/>
            <person name="Aiese Cigliano R."/>
            <person name="Sanseverino W."/>
            <person name="Barakat M."/>
            <person name="Ortet P."/>
            <person name="Marechal E."/>
            <person name="Cagnac O."/>
            <person name="Amato A."/>
        </authorList>
    </citation>
    <scope>NUCLEOTIDE SEQUENCE [LARGE SCALE GENOMIC DNA]</scope>
</reference>
<proteinExistence type="predicted"/>
<dbReference type="GO" id="GO:0004672">
    <property type="term" value="F:protein kinase activity"/>
    <property type="evidence" value="ECO:0007669"/>
    <property type="project" value="InterPro"/>
</dbReference>
<organism evidence="3 4">
    <name type="scientific">Hondaea fermentalgiana</name>
    <dbReference type="NCBI Taxonomy" id="2315210"/>
    <lineage>
        <taxon>Eukaryota</taxon>
        <taxon>Sar</taxon>
        <taxon>Stramenopiles</taxon>
        <taxon>Bigyra</taxon>
        <taxon>Labyrinthulomycetes</taxon>
        <taxon>Thraustochytrida</taxon>
        <taxon>Thraustochytriidae</taxon>
        <taxon>Hondaea</taxon>
    </lineage>
</organism>
<dbReference type="EMBL" id="BEYU01000216">
    <property type="protein sequence ID" value="GBG34784.1"/>
    <property type="molecule type" value="Genomic_DNA"/>
</dbReference>
<evidence type="ECO:0000313" key="4">
    <source>
        <dbReference type="Proteomes" id="UP000241890"/>
    </source>
</evidence>
<feature type="region of interest" description="Disordered" evidence="1">
    <location>
        <begin position="460"/>
        <end position="563"/>
    </location>
</feature>
<dbReference type="AlphaFoldDB" id="A0A2R5H302"/>
<feature type="domain" description="Protein kinase" evidence="2">
    <location>
        <begin position="26"/>
        <end position="378"/>
    </location>
</feature>
<dbReference type="Proteomes" id="UP000241890">
    <property type="component" value="Unassembled WGS sequence"/>
</dbReference>
<dbReference type="GO" id="GO:0007165">
    <property type="term" value="P:signal transduction"/>
    <property type="evidence" value="ECO:0007669"/>
    <property type="project" value="TreeGrafter"/>
</dbReference>
<dbReference type="InterPro" id="IPR000719">
    <property type="entry name" value="Prot_kinase_dom"/>
</dbReference>
<dbReference type="InterPro" id="IPR050167">
    <property type="entry name" value="Ser_Thr_protein_kinase"/>
</dbReference>
<feature type="compositionally biased region" description="Basic and acidic residues" evidence="1">
    <location>
        <begin position="482"/>
        <end position="494"/>
    </location>
</feature>
<feature type="region of interest" description="Disordered" evidence="1">
    <location>
        <begin position="600"/>
        <end position="637"/>
    </location>
</feature>
<protein>
    <submittedName>
        <fullName evidence="3">Tyrosine kinase, putative</fullName>
    </submittedName>
</protein>
<keyword evidence="3" id="KW-0418">Kinase</keyword>
<evidence type="ECO:0000256" key="1">
    <source>
        <dbReference type="SAM" id="MobiDB-lite"/>
    </source>
</evidence>
<accession>A0A2R5H302</accession>
<keyword evidence="4" id="KW-1185">Reference proteome</keyword>
<dbReference type="InParanoid" id="A0A2R5H302"/>
<dbReference type="PROSITE" id="PS50011">
    <property type="entry name" value="PROTEIN_KINASE_DOM"/>
    <property type="match status" value="1"/>
</dbReference>
<name>A0A2R5H302_9STRA</name>
<sequence length="653" mass="71406">MAGASRLHAGGHLNIFASAAPSPSSRATSATASAGSVSTTGSTNQNDEEMKKFLESVSVLRNSRSLEDRMLLFEGDYKHEPVFVRDIALRGLDTFDGDAQSLQLTLNCVERLAHPCLTRVIAGRVIPHQGRLVVLSQRAVESVADKIYKSRSLYYEETLTKEDAINISLAVCEAGEFLHEQGIWQLNLKPSSVLVFPDSETPFKLSESCLHPMLRGASLARRGPNHGAHGCTVPPVARSYGATAVSPLHDPENYPQRAYGATINHTFPMGFSLAESFGSENPEYLAIEQLAGEEYITPKADVFSFGMLLWQLLHLRNPYPPGMGPVLILKALQQGNRPHLDMSLVGIDSPLRRIIELCWTSDPALRPSFSDVRRMLLVARQMHAQERLPVGAYDASSVMRPIQLRETAVRGSQGSFTVELDDYEHDLRSSRDDEPSHGRPISTSSSASLLSLTARPHLCSGGSVSDPALDDLSETSASVRTRPPEIETNFHRSDTFSSEGGSTAAAATPDNADVKASRGRNVDTNFEHNTHKAMLSPACSESTETETEESPLSPQHHDAPSSPVFAVGETATVWHAPTRQFINSTVRRLDAERRMVGVANPVRHANHASRLVSRSSSSTRSRGSDDTPSRCETPGFEEEDVFWVHEHNLIAYS</sequence>
<gene>
    <name evidence="3" type="ORF">FCC1311_110062</name>
</gene>